<dbReference type="GO" id="GO:0004748">
    <property type="term" value="F:ribonucleoside-diphosphate reductase activity, thioredoxin disulfide as acceptor"/>
    <property type="evidence" value="ECO:0007669"/>
    <property type="project" value="UniProtKB-EC"/>
</dbReference>
<dbReference type="NCBIfam" id="NF007184">
    <property type="entry name" value="PRK09614.1-3"/>
    <property type="match status" value="1"/>
</dbReference>
<comment type="cofactor">
    <cofactor evidence="2">
        <name>Fe cation</name>
        <dbReference type="ChEBI" id="CHEBI:24875"/>
    </cofactor>
    <text evidence="2">Binds 2 iron ions per subunit.</text>
</comment>
<evidence type="ECO:0000313" key="4">
    <source>
        <dbReference type="Proteomes" id="UP000680365"/>
    </source>
</evidence>
<dbReference type="PANTHER" id="PTHR23409">
    <property type="entry name" value="RIBONUCLEOSIDE-DIPHOSPHATE REDUCTASE SMALL CHAIN"/>
    <property type="match status" value="1"/>
</dbReference>
<dbReference type="Gene3D" id="1.10.620.20">
    <property type="entry name" value="Ribonucleotide Reductase, subunit A"/>
    <property type="match status" value="1"/>
</dbReference>
<sequence>MIEKNLIFNPDGRDDIDDRTIIHGNTTGLFNLNNVKYSWAKGMYKVMLGNFWIPEKVSGLNKDAVEYDEVLNDDERKAYDGIISFLTFLDSIQTMNLPNINDYITSPEVNLILSIQAFQEAIHSQSYQTILETVVSANKREKILYFRREDKHLLERNKFIGQIYQDFVNEPNDQNLFRSIVANWLLESIYFYNGFAFFDTLADHNKMLASDRMINYIRRDEETHVVIFANIIKEIKNEFPDIYDEQLLLKMMDTAVNQEIEWSKHILNNKIIGMADENIIGYTKYLANQRLESLGIKPLYPDATKNPYKHLERIQDQNSEKANFFETTVTNYSQSSSMKGTWDF</sequence>
<reference evidence="3 4" key="1">
    <citation type="journal article" date="2021" name="Nat. Commun.">
        <title>Reductive evolution and unique predatory mode in the CPR bacterium Vampirococcus lugosii.</title>
        <authorList>
            <person name="Moreira D."/>
            <person name="Zivanovic Y."/>
            <person name="Lopez-Archilla A.I."/>
            <person name="Iniesto M."/>
            <person name="Lopez-Garcia P."/>
        </authorList>
    </citation>
    <scope>NUCLEOTIDE SEQUENCE [LARGE SCALE GENOMIC DNA]</scope>
    <source>
        <strain evidence="3">Chiprana</strain>
    </source>
</reference>
<dbReference type="CDD" id="cd01049">
    <property type="entry name" value="RNRR2"/>
    <property type="match status" value="1"/>
</dbReference>
<evidence type="ECO:0000256" key="1">
    <source>
        <dbReference type="ARBA" id="ARBA00009303"/>
    </source>
</evidence>
<dbReference type="EC" id="1.17.4.1" evidence="2"/>
<keyword evidence="2" id="KW-0215">Deoxyribonucleotide synthesis</keyword>
<comment type="catalytic activity">
    <reaction evidence="2">
        <text>a 2'-deoxyribonucleoside 5'-diphosphate + [thioredoxin]-disulfide + H2O = a ribonucleoside 5'-diphosphate + [thioredoxin]-dithiol</text>
        <dbReference type="Rhea" id="RHEA:23252"/>
        <dbReference type="Rhea" id="RHEA-COMP:10698"/>
        <dbReference type="Rhea" id="RHEA-COMP:10700"/>
        <dbReference type="ChEBI" id="CHEBI:15377"/>
        <dbReference type="ChEBI" id="CHEBI:29950"/>
        <dbReference type="ChEBI" id="CHEBI:50058"/>
        <dbReference type="ChEBI" id="CHEBI:57930"/>
        <dbReference type="ChEBI" id="CHEBI:73316"/>
        <dbReference type="EC" id="1.17.4.1"/>
    </reaction>
</comment>
<keyword evidence="4" id="KW-1185">Reference proteome</keyword>
<organism evidence="3 4">
    <name type="scientific">Candidatus Vampirococcus lugosii</name>
    <dbReference type="NCBI Taxonomy" id="2789015"/>
    <lineage>
        <taxon>Bacteria</taxon>
        <taxon>Candidatus Absconditibacteriota</taxon>
        <taxon>Vampirococcus</taxon>
    </lineage>
</organism>
<comment type="function">
    <text evidence="2">Provides the precursors necessary for DNA synthesis. Catalyzes the biosynthesis of deoxyribonucleotides from the corresponding ribonucleotides.</text>
</comment>
<keyword evidence="2 3" id="KW-0560">Oxidoreductase</keyword>
<protein>
    <recommendedName>
        <fullName evidence="2">Ribonucleoside-diphosphate reductase subunit beta</fullName>
        <ecNumber evidence="2">1.17.4.1</ecNumber>
    </recommendedName>
</protein>
<dbReference type="PROSITE" id="PS00368">
    <property type="entry name" value="RIBORED_SMALL"/>
    <property type="match status" value="1"/>
</dbReference>
<accession>A0ABS5QMY4</accession>
<keyword evidence="2" id="KW-0408">Iron</keyword>
<dbReference type="InterPro" id="IPR012348">
    <property type="entry name" value="RNR-like"/>
</dbReference>
<dbReference type="InterPro" id="IPR033909">
    <property type="entry name" value="RNR_small"/>
</dbReference>
<dbReference type="InterPro" id="IPR009078">
    <property type="entry name" value="Ferritin-like_SF"/>
</dbReference>
<evidence type="ECO:0000313" key="3">
    <source>
        <dbReference type="EMBL" id="MBS8122527.1"/>
    </source>
</evidence>
<gene>
    <name evidence="3" type="ORF">VAMP_31433n41</name>
</gene>
<comment type="caution">
    <text evidence="3">The sequence shown here is derived from an EMBL/GenBank/DDBJ whole genome shotgun (WGS) entry which is preliminary data.</text>
</comment>
<dbReference type="Pfam" id="PF00268">
    <property type="entry name" value="Ribonuc_red_sm"/>
    <property type="match status" value="1"/>
</dbReference>
<proteinExistence type="inferred from homology"/>
<evidence type="ECO:0000256" key="2">
    <source>
        <dbReference type="PIRNR" id="PIRNR000355"/>
    </source>
</evidence>
<dbReference type="Proteomes" id="UP000680365">
    <property type="component" value="Unassembled WGS sequence"/>
</dbReference>
<dbReference type="SUPFAM" id="SSF47240">
    <property type="entry name" value="Ferritin-like"/>
    <property type="match status" value="1"/>
</dbReference>
<dbReference type="PIRSF" id="PIRSF000355">
    <property type="entry name" value="NrdB"/>
    <property type="match status" value="1"/>
</dbReference>
<dbReference type="InterPro" id="IPR000358">
    <property type="entry name" value="RNR_small_fam"/>
</dbReference>
<comment type="similarity">
    <text evidence="1 2">Belongs to the ribonucleoside diphosphate reductase small chain family.</text>
</comment>
<dbReference type="PANTHER" id="PTHR23409:SF18">
    <property type="entry name" value="RIBONUCLEOSIDE-DIPHOSPHATE REDUCTASE SUBUNIT M2"/>
    <property type="match status" value="1"/>
</dbReference>
<dbReference type="EMBL" id="JAEDAM010000101">
    <property type="protein sequence ID" value="MBS8122527.1"/>
    <property type="molecule type" value="Genomic_DNA"/>
</dbReference>
<dbReference type="InterPro" id="IPR030475">
    <property type="entry name" value="RNR_small_AS"/>
</dbReference>
<name>A0ABS5QMY4_9BACT</name>
<keyword evidence="2" id="KW-0479">Metal-binding</keyword>
<dbReference type="RefSeq" id="WP_213349935.1">
    <property type="nucleotide sequence ID" value="NZ_JAEDAM010000101.1"/>
</dbReference>